<sequence length="196" mass="22369">MPLPPAEDRELLHTRYITCKGYKRRDGLWDVEGELVDLKSFDLQVIERNDGIIPTGEPLHKMALRLTVDYDLLIHDVQASMDYTPFKHCPNIADNFRRLIGHRIAPGFTRLTRDLLGGTQGCTHLLEMLGTMATTAYQTTHQEREKREDFGIGGETPPPTLNTCHSFDTHGPVVQRYWPQFYTGDKDSDKDDTPQS</sequence>
<evidence type="ECO:0000313" key="2">
    <source>
        <dbReference type="Proteomes" id="UP000242469"/>
    </source>
</evidence>
<gene>
    <name evidence="1" type="ORF">SAMN02745729_103168</name>
</gene>
<organism evidence="1 2">
    <name type="scientific">Marinobacterium iners DSM 11526</name>
    <dbReference type="NCBI Taxonomy" id="1122198"/>
    <lineage>
        <taxon>Bacteria</taxon>
        <taxon>Pseudomonadati</taxon>
        <taxon>Pseudomonadota</taxon>
        <taxon>Gammaproteobacteria</taxon>
        <taxon>Oceanospirillales</taxon>
        <taxon>Oceanospirillaceae</taxon>
        <taxon>Marinobacterium</taxon>
    </lineage>
</organism>
<evidence type="ECO:0008006" key="3">
    <source>
        <dbReference type="Google" id="ProtNLM"/>
    </source>
</evidence>
<dbReference type="Proteomes" id="UP000242469">
    <property type="component" value="Unassembled WGS sequence"/>
</dbReference>
<reference evidence="2" key="1">
    <citation type="submission" date="2016-10" db="EMBL/GenBank/DDBJ databases">
        <authorList>
            <person name="Varghese N."/>
            <person name="Submissions S."/>
        </authorList>
    </citation>
    <scope>NUCLEOTIDE SEQUENCE [LARGE SCALE GENOMIC DNA]</scope>
    <source>
        <strain evidence="2">DSM 11526</strain>
    </source>
</reference>
<proteinExistence type="predicted"/>
<dbReference type="RefSeq" id="WP_091824269.1">
    <property type="nucleotide sequence ID" value="NZ_FNRJ01000003.1"/>
</dbReference>
<dbReference type="AlphaFoldDB" id="A0A1H4B476"/>
<dbReference type="STRING" id="1122198.SAMN02745729_103168"/>
<dbReference type="OrthoDB" id="6862397at2"/>
<name>A0A1H4B476_9GAMM</name>
<accession>A0A1H4B476</accession>
<evidence type="ECO:0000313" key="1">
    <source>
        <dbReference type="EMBL" id="SEA42909.1"/>
    </source>
</evidence>
<protein>
    <recommendedName>
        <fullName evidence="3">DUF2889 domain-containing protein</fullName>
    </recommendedName>
</protein>
<dbReference type="EMBL" id="FNRJ01000003">
    <property type="protein sequence ID" value="SEA42909.1"/>
    <property type="molecule type" value="Genomic_DNA"/>
</dbReference>
<keyword evidence="2" id="KW-1185">Reference proteome</keyword>
<dbReference type="Pfam" id="PF11136">
    <property type="entry name" value="DUF2889"/>
    <property type="match status" value="1"/>
</dbReference>
<dbReference type="InterPro" id="IPR021312">
    <property type="entry name" value="DUF2889"/>
</dbReference>